<gene>
    <name evidence="1" type="ORF">Pint_32294</name>
</gene>
<keyword evidence="2" id="KW-1185">Reference proteome</keyword>
<reference evidence="2" key="1">
    <citation type="journal article" date="2023" name="G3 (Bethesda)">
        <title>Genome assembly and association tests identify interacting loci associated with vigor, precocity, and sex in interspecific pistachio rootstocks.</title>
        <authorList>
            <person name="Palmer W."/>
            <person name="Jacygrad E."/>
            <person name="Sagayaradj S."/>
            <person name="Cavanaugh K."/>
            <person name="Han R."/>
            <person name="Bertier L."/>
            <person name="Beede B."/>
            <person name="Kafkas S."/>
            <person name="Golino D."/>
            <person name="Preece J."/>
            <person name="Michelmore R."/>
        </authorList>
    </citation>
    <scope>NUCLEOTIDE SEQUENCE [LARGE SCALE GENOMIC DNA]</scope>
</reference>
<accession>A0ACC0XM46</accession>
<evidence type="ECO:0000313" key="2">
    <source>
        <dbReference type="Proteomes" id="UP001163603"/>
    </source>
</evidence>
<dbReference type="EMBL" id="CM047746">
    <property type="protein sequence ID" value="KAJ0020043.1"/>
    <property type="molecule type" value="Genomic_DNA"/>
</dbReference>
<name>A0ACC0XM46_9ROSI</name>
<proteinExistence type="predicted"/>
<sequence length="163" mass="18183">MYFSEVCQLDSTQERSFQLYMNELPVVGIIPQYGKVTELSLMNLTASANTSFFLFASSTSTLPLLINALEVFTISDELTDGTSRDDVEGLASLKEKFEILQDWNGDPCLPSPFKWEYLRDFELLGSLPDFSSMDALEIMNLADNDFSGPVPTSLSKNAKLKLV</sequence>
<dbReference type="Proteomes" id="UP001163603">
    <property type="component" value="Chromosome 11"/>
</dbReference>
<organism evidence="1 2">
    <name type="scientific">Pistacia integerrima</name>
    <dbReference type="NCBI Taxonomy" id="434235"/>
    <lineage>
        <taxon>Eukaryota</taxon>
        <taxon>Viridiplantae</taxon>
        <taxon>Streptophyta</taxon>
        <taxon>Embryophyta</taxon>
        <taxon>Tracheophyta</taxon>
        <taxon>Spermatophyta</taxon>
        <taxon>Magnoliopsida</taxon>
        <taxon>eudicotyledons</taxon>
        <taxon>Gunneridae</taxon>
        <taxon>Pentapetalae</taxon>
        <taxon>rosids</taxon>
        <taxon>malvids</taxon>
        <taxon>Sapindales</taxon>
        <taxon>Anacardiaceae</taxon>
        <taxon>Pistacia</taxon>
    </lineage>
</organism>
<comment type="caution">
    <text evidence="1">The sequence shown here is derived from an EMBL/GenBank/DDBJ whole genome shotgun (WGS) entry which is preliminary data.</text>
</comment>
<protein>
    <submittedName>
        <fullName evidence="1">Uncharacterized protein</fullName>
    </submittedName>
</protein>
<evidence type="ECO:0000313" key="1">
    <source>
        <dbReference type="EMBL" id="KAJ0020043.1"/>
    </source>
</evidence>